<dbReference type="Proteomes" id="UP000320781">
    <property type="component" value="Unassembled WGS sequence"/>
</dbReference>
<dbReference type="PANTHER" id="PTHR40112:SF1">
    <property type="entry name" value="H2HPP ISOMERASE"/>
    <property type="match status" value="1"/>
</dbReference>
<organism evidence="2 3">
    <name type="scientific">Aerophobetes bacterium</name>
    <dbReference type="NCBI Taxonomy" id="2030807"/>
    <lineage>
        <taxon>Bacteria</taxon>
        <taxon>Candidatus Aerophobota</taxon>
    </lineage>
</organism>
<protein>
    <submittedName>
        <fullName evidence="2">Cupin domain-containing protein</fullName>
    </submittedName>
</protein>
<dbReference type="InterPro" id="IPR052535">
    <property type="entry name" value="Bacilysin_H2HPP_isomerase"/>
</dbReference>
<reference evidence="2 3" key="1">
    <citation type="submission" date="2019-03" db="EMBL/GenBank/DDBJ databases">
        <title>Metabolic potential of uncultured bacteria and archaea associated with petroleum seepage in deep-sea sediments.</title>
        <authorList>
            <person name="Dong X."/>
            <person name="Hubert C."/>
        </authorList>
    </citation>
    <scope>NUCLEOTIDE SEQUENCE [LARGE SCALE GENOMIC DNA]</scope>
    <source>
        <strain evidence="2">E44_bin92</strain>
    </source>
</reference>
<proteinExistence type="predicted"/>
<feature type="domain" description="Cupin type-2" evidence="1">
    <location>
        <begin position="31"/>
        <end position="93"/>
    </location>
</feature>
<evidence type="ECO:0000313" key="2">
    <source>
        <dbReference type="EMBL" id="TES84804.1"/>
    </source>
</evidence>
<dbReference type="InterPro" id="IPR011051">
    <property type="entry name" value="RmlC_Cupin_sf"/>
</dbReference>
<evidence type="ECO:0000259" key="1">
    <source>
        <dbReference type="Pfam" id="PF07883"/>
    </source>
</evidence>
<dbReference type="CDD" id="cd02238">
    <property type="entry name" value="cupin_KdgF"/>
    <property type="match status" value="1"/>
</dbReference>
<dbReference type="InterPro" id="IPR013096">
    <property type="entry name" value="Cupin_2"/>
</dbReference>
<accession>A0A523QH52</accession>
<name>A0A523QH52_UNCAE</name>
<dbReference type="Pfam" id="PF07883">
    <property type="entry name" value="Cupin_2"/>
    <property type="match status" value="1"/>
</dbReference>
<comment type="caution">
    <text evidence="2">The sequence shown here is derived from an EMBL/GenBank/DDBJ whole genome shotgun (WGS) entry which is preliminary data.</text>
</comment>
<dbReference type="PANTHER" id="PTHR40112">
    <property type="entry name" value="H2HPP ISOMERASE"/>
    <property type="match status" value="1"/>
</dbReference>
<dbReference type="SUPFAM" id="SSF51182">
    <property type="entry name" value="RmlC-like cupins"/>
    <property type="match status" value="1"/>
</dbReference>
<gene>
    <name evidence="2" type="ORF">E3J95_05945</name>
</gene>
<dbReference type="Gene3D" id="2.60.120.10">
    <property type="entry name" value="Jelly Rolls"/>
    <property type="match status" value="1"/>
</dbReference>
<dbReference type="EMBL" id="SOKU01000290">
    <property type="protein sequence ID" value="TES84804.1"/>
    <property type="molecule type" value="Genomic_DNA"/>
</dbReference>
<evidence type="ECO:0000313" key="3">
    <source>
        <dbReference type="Proteomes" id="UP000320781"/>
    </source>
</evidence>
<dbReference type="InterPro" id="IPR014710">
    <property type="entry name" value="RmlC-like_jellyroll"/>
</dbReference>
<dbReference type="AlphaFoldDB" id="A0A523QH52"/>
<sequence>MVVKSEDYRIKKFRGFSFLLGAVGERMMVALMEFQKGDEVESHEHPNEQAGYCLSGRFELKVSDKEYVVEPGDSYLIPGDTIHSCHFIQDSQMVEVFSPPRK</sequence>